<feature type="signal peptide" evidence="4">
    <location>
        <begin position="1"/>
        <end position="18"/>
    </location>
</feature>
<evidence type="ECO:0000256" key="1">
    <source>
        <dbReference type="SAM" id="Coils"/>
    </source>
</evidence>
<dbReference type="STRING" id="1367477.N288_08725"/>
<dbReference type="OrthoDB" id="5381491at2"/>
<accession>U5LAP5</accession>
<keyword evidence="1" id="KW-0175">Coiled coil</keyword>
<keyword evidence="3" id="KW-1133">Transmembrane helix</keyword>
<sequence length="301" mass="33610">MKWKVVLFICLSSMILFGCSSGESKSEQASDSAGKSESSYEKAESAAESAEQDAESEISSGGNEAKGADQSTAADRMVIYNAELDLRVKDFMKAQTALESKAAQYGGFIVESSSYRDDERQLSGTLVIRIPQKNFNQFLNDAEGTASKVDNRHVSGQDVTEEYVDLESRLRSKRVVEERLISFMEKAEKTEDLLKISQDLAGIQEEIEQLAGRINYLKNQTDFSTVTVSLYEDQTPSIDKTDLKTWERTKEQFTESLSFLLSAFSGLFVFVAGNLPVLMLLGVIGVICYITYRKYRQKKDS</sequence>
<feature type="chain" id="PRO_5038835138" description="DUF4349 domain-containing protein" evidence="4">
    <location>
        <begin position="19"/>
        <end position="301"/>
    </location>
</feature>
<dbReference type="AlphaFoldDB" id="U5LAP5"/>
<evidence type="ECO:0000256" key="3">
    <source>
        <dbReference type="SAM" id="Phobius"/>
    </source>
</evidence>
<dbReference type="PROSITE" id="PS51257">
    <property type="entry name" value="PROKAR_LIPOPROTEIN"/>
    <property type="match status" value="1"/>
</dbReference>
<keyword evidence="3" id="KW-0812">Transmembrane</keyword>
<evidence type="ECO:0000256" key="2">
    <source>
        <dbReference type="SAM" id="MobiDB-lite"/>
    </source>
</evidence>
<feature type="coiled-coil region" evidence="1">
    <location>
        <begin position="193"/>
        <end position="220"/>
    </location>
</feature>
<feature type="region of interest" description="Disordered" evidence="2">
    <location>
        <begin position="21"/>
        <end position="71"/>
    </location>
</feature>
<dbReference type="EMBL" id="CP006643">
    <property type="protein sequence ID" value="AGX03667.1"/>
    <property type="molecule type" value="Genomic_DNA"/>
</dbReference>
<proteinExistence type="predicted"/>
<dbReference type="KEGG" id="bif:N288_08725"/>
<evidence type="ECO:0000259" key="5">
    <source>
        <dbReference type="Pfam" id="PF14257"/>
    </source>
</evidence>
<organism evidence="6 7">
    <name type="scientific">Bacillus infantis NRRL B-14911</name>
    <dbReference type="NCBI Taxonomy" id="1367477"/>
    <lineage>
        <taxon>Bacteria</taxon>
        <taxon>Bacillati</taxon>
        <taxon>Bacillota</taxon>
        <taxon>Bacilli</taxon>
        <taxon>Bacillales</taxon>
        <taxon>Bacillaceae</taxon>
        <taxon>Bacillus</taxon>
    </lineage>
</organism>
<dbReference type="PATRIC" id="fig|1367477.3.peg.1674"/>
<dbReference type="Pfam" id="PF14257">
    <property type="entry name" value="DUF4349"/>
    <property type="match status" value="1"/>
</dbReference>
<gene>
    <name evidence="6" type="ORF">N288_08725</name>
</gene>
<feature type="transmembrane region" description="Helical" evidence="3">
    <location>
        <begin position="259"/>
        <end position="292"/>
    </location>
</feature>
<feature type="compositionally biased region" description="Polar residues" evidence="2">
    <location>
        <begin position="21"/>
        <end position="31"/>
    </location>
</feature>
<reference evidence="6 7" key="1">
    <citation type="submission" date="2013-07" db="EMBL/GenBank/DDBJ databases">
        <title>Complete genome sequence of Bacillus infantis NRRL B-14911 that has potential to induce cardiac disease by antigenic mimicry.</title>
        <authorList>
            <person name="Massilamany C."/>
            <person name="Smith T.P.L."/>
            <person name="Loy J.D."/>
            <person name="Barletta R."/>
            <person name="Reddy J."/>
        </authorList>
    </citation>
    <scope>NUCLEOTIDE SEQUENCE [LARGE SCALE GENOMIC DNA]</scope>
    <source>
        <strain evidence="6 7">NRRL B-14911</strain>
    </source>
</reference>
<protein>
    <recommendedName>
        <fullName evidence="5">DUF4349 domain-containing protein</fullName>
    </recommendedName>
</protein>
<evidence type="ECO:0000313" key="6">
    <source>
        <dbReference type="EMBL" id="AGX03667.1"/>
    </source>
</evidence>
<keyword evidence="4" id="KW-0732">Signal</keyword>
<dbReference type="HOGENOM" id="CLU_046535_2_0_9"/>
<evidence type="ECO:0000256" key="4">
    <source>
        <dbReference type="SAM" id="SignalP"/>
    </source>
</evidence>
<evidence type="ECO:0000313" key="7">
    <source>
        <dbReference type="Proteomes" id="UP000017805"/>
    </source>
</evidence>
<name>U5LAP5_9BACI</name>
<keyword evidence="7" id="KW-1185">Reference proteome</keyword>
<feature type="domain" description="DUF4349" evidence="5">
    <location>
        <begin position="76"/>
        <end position="288"/>
    </location>
</feature>
<dbReference type="RefSeq" id="WP_022543666.1">
    <property type="nucleotide sequence ID" value="NC_022524.1"/>
</dbReference>
<dbReference type="InterPro" id="IPR025645">
    <property type="entry name" value="DUF4349"/>
</dbReference>
<keyword evidence="3" id="KW-0472">Membrane</keyword>
<dbReference type="Proteomes" id="UP000017805">
    <property type="component" value="Chromosome"/>
</dbReference>